<evidence type="ECO:0000256" key="6">
    <source>
        <dbReference type="ARBA" id="ARBA00022833"/>
    </source>
</evidence>
<evidence type="ECO:0000313" key="13">
    <source>
        <dbReference type="Proteomes" id="UP000001554"/>
    </source>
</evidence>
<keyword evidence="7" id="KW-1015">Disulfide bond</keyword>
<dbReference type="RefSeq" id="XP_035668960.1">
    <property type="nucleotide sequence ID" value="XM_035813067.1"/>
</dbReference>
<dbReference type="PANTHER" id="PTHR11607">
    <property type="entry name" value="ALPHA-MANNOSIDASE"/>
    <property type="match status" value="1"/>
</dbReference>
<dbReference type="Gene3D" id="2.70.98.30">
    <property type="entry name" value="Golgi alpha-mannosidase II, domain 4"/>
    <property type="match status" value="1"/>
</dbReference>
<sequence length="1045" mass="117603">MTHGSHAGHNSRCFHNVSSPMFCGFTTDPKMYRWVCLLLVLAFVIVWGSAQDACGYKKCAALPVKPGYVNVHLVPHTHDDVGWLKTVDQYYYGANNSIQIAGVQYILDSVIPQLEMKPSRTFIYVEMAFFYRWWQEQDGDMRDRVRKLVGKGQLEFINGGWCMNDEASTHYNAIIDQMTVGLQFLNSTFGECGRPLAAWHIDPFGHSREQASLFAQMGFDGFFFGRLDYQDKANRLKYRNMEEIWRASPDDLGAAADLFTGALYNHYVPPGGLCFDIGCQDQPVEDDMSLHDYNVANRVGIAVNTSWIRSVKHFQTDHIMWTMGSDFQYQAAHTWFKNMDKLITHTNSMADKHKVNLLYSSPSCYIYHKNKASATPPGVKFAHNNTADFFPYADQPHAFWSGYFTSRPAFKGYVRRCNNLLQVCKQLEVSEHEVSDKVPLPTSKRFTWQNYDFVSSIFTGEAMGVAQHHDAVSGTEKQHVANDYAMRLHAGAVECQVITSMTLQQRMAKAGALPPVAEFCNYLNISVCPLTEDEFTKSFTVTVYNPLARRRTGYYVRLPVTGDAYAVNDPEGNNVVTQVTKVSQRTQEIRGKRGKAKHELLFPVSAPALGFSTYFVSQSQNSSRSAGKQPKAGDDQEIHNEHLSLLFDGKTGLLKSVVNLETNLTLKVNQGFYWYNSSAGNNKASNKKSGAYVFRPNSTEAMPILPQQSVITSVVDGQLCQEVQQSFSPWVSQVVRLYSGQRHAELEWTVGPIPIKDDLGKEIISRFDTDIMSDSTFYTDANGRELLARVVDRRLTWKLNQTEPVAGNYYPVNSRILIKDKSKQLTVLTDRSQGGSSLRNGSLELMVHRRMLYDDGYGVGEPLNETGVFGDGLVVRGKHYLLLDTPESSGQLHRALGEQLYMAPSVLLGLAGGNDPKQYRKEFRTNYTAMKRELPSSVHLLTLEMSEDETVLMRLENQLQKAEGGAPQNVTLTGLFEPFEVEINTVEELTLGANYPATMVQRLAWNTEGGRTKSEALRCWDSGSATVSLQPMQICTLRFKVQQRD</sequence>
<dbReference type="GO" id="GO:0004559">
    <property type="term" value="F:alpha-mannosidase activity"/>
    <property type="evidence" value="ECO:0000318"/>
    <property type="project" value="GO_Central"/>
</dbReference>
<evidence type="ECO:0000256" key="1">
    <source>
        <dbReference type="ARBA" id="ARBA00000365"/>
    </source>
</evidence>
<keyword evidence="13" id="KW-1185">Reference proteome</keyword>
<dbReference type="OMA" id="WIYQINR"/>
<dbReference type="InterPro" id="IPR011330">
    <property type="entry name" value="Glyco_hydro/deAcase_b/a-brl"/>
</dbReference>
<evidence type="ECO:0000256" key="10">
    <source>
        <dbReference type="RuleBase" id="RU361199"/>
    </source>
</evidence>
<evidence type="ECO:0000256" key="11">
    <source>
        <dbReference type="SAM" id="Phobius"/>
    </source>
</evidence>
<feature type="domain" description="Glycoside hydrolase family 38 central" evidence="12">
    <location>
        <begin position="398"/>
        <end position="488"/>
    </location>
</feature>
<evidence type="ECO:0000256" key="5">
    <source>
        <dbReference type="ARBA" id="ARBA00022801"/>
    </source>
</evidence>
<feature type="transmembrane region" description="Helical" evidence="11">
    <location>
        <begin position="31"/>
        <end position="50"/>
    </location>
</feature>
<reference evidence="14" key="2">
    <citation type="submission" date="2025-08" db="UniProtKB">
        <authorList>
            <consortium name="RefSeq"/>
        </authorList>
    </citation>
    <scope>IDENTIFICATION</scope>
    <source>
        <strain evidence="14">S238N-H82</strain>
        <tissue evidence="14">Testes</tissue>
    </source>
</reference>
<dbReference type="OrthoDB" id="2016903at2759"/>
<dbReference type="Pfam" id="PF21260">
    <property type="entry name" value="Laman-like_dom"/>
    <property type="match status" value="1"/>
</dbReference>
<dbReference type="SUPFAM" id="SSF88713">
    <property type="entry name" value="Glycoside hydrolase/deacetylase"/>
    <property type="match status" value="1"/>
</dbReference>
<gene>
    <name evidence="14" type="primary">LOC118411065</name>
</gene>
<dbReference type="InterPro" id="IPR011013">
    <property type="entry name" value="Gal_mutarotase_sf_dom"/>
</dbReference>
<dbReference type="Pfam" id="PF07748">
    <property type="entry name" value="Glyco_hydro_38C"/>
    <property type="match status" value="1"/>
</dbReference>
<evidence type="ECO:0000259" key="12">
    <source>
        <dbReference type="SMART" id="SM00872"/>
    </source>
</evidence>
<keyword evidence="11" id="KW-0472">Membrane</keyword>
<dbReference type="InterPro" id="IPR027291">
    <property type="entry name" value="Glyco_hydro_38_N_sf"/>
</dbReference>
<keyword evidence="8" id="KW-0325">Glycoprotein</keyword>
<dbReference type="SUPFAM" id="SSF74650">
    <property type="entry name" value="Galactose mutarotase-like"/>
    <property type="match status" value="1"/>
</dbReference>
<dbReference type="FunFam" id="2.60.40.1180:FF:000018">
    <property type="entry name" value="Alpha-mannosidase"/>
    <property type="match status" value="1"/>
</dbReference>
<dbReference type="GO" id="GO:0006013">
    <property type="term" value="P:mannose metabolic process"/>
    <property type="evidence" value="ECO:0007669"/>
    <property type="project" value="InterPro"/>
</dbReference>
<comment type="cofactor">
    <cofactor evidence="10">
        <name>Zn(2+)</name>
        <dbReference type="ChEBI" id="CHEBI:29105"/>
    </cofactor>
    <text evidence="10">Binds 1 zinc ion per subunit.</text>
</comment>
<dbReference type="CDD" id="cd10810">
    <property type="entry name" value="GH38N_AMII_LAM_like"/>
    <property type="match status" value="1"/>
</dbReference>
<keyword evidence="5 10" id="KW-0378">Hydrolase</keyword>
<dbReference type="GO" id="GO:0005764">
    <property type="term" value="C:lysosome"/>
    <property type="evidence" value="ECO:0000318"/>
    <property type="project" value="GO_Central"/>
</dbReference>
<dbReference type="InterPro" id="IPR015341">
    <property type="entry name" value="Glyco_hydro_38_cen"/>
</dbReference>
<dbReference type="GO" id="GO:0030246">
    <property type="term" value="F:carbohydrate binding"/>
    <property type="evidence" value="ECO:0007669"/>
    <property type="project" value="InterPro"/>
</dbReference>
<dbReference type="FunFam" id="3.20.110.10:FF:000001">
    <property type="entry name" value="Alpha-mannosidase"/>
    <property type="match status" value="1"/>
</dbReference>
<dbReference type="PANTHER" id="PTHR11607:SF3">
    <property type="entry name" value="LYSOSOMAL ALPHA-MANNOSIDASE"/>
    <property type="match status" value="1"/>
</dbReference>
<evidence type="ECO:0000256" key="7">
    <source>
        <dbReference type="ARBA" id="ARBA00023157"/>
    </source>
</evidence>
<evidence type="ECO:0000256" key="3">
    <source>
        <dbReference type="ARBA" id="ARBA00022723"/>
    </source>
</evidence>
<dbReference type="InterPro" id="IPR011682">
    <property type="entry name" value="Glyco_hydro_38_C"/>
</dbReference>
<dbReference type="Pfam" id="PF09261">
    <property type="entry name" value="Alpha-mann_mid"/>
    <property type="match status" value="1"/>
</dbReference>
<keyword evidence="3 10" id="KW-0479">Metal-binding</keyword>
<dbReference type="Gene3D" id="2.60.40.1180">
    <property type="entry name" value="Golgi alpha-mannosidase II"/>
    <property type="match status" value="1"/>
</dbReference>
<accession>A0A9J7MIU7</accession>
<dbReference type="EC" id="3.2.1.-" evidence="10"/>
<evidence type="ECO:0000256" key="8">
    <source>
        <dbReference type="ARBA" id="ARBA00023180"/>
    </source>
</evidence>
<dbReference type="InterPro" id="IPR041147">
    <property type="entry name" value="GH38_C"/>
</dbReference>
<dbReference type="FunFam" id="1.20.1270.50:FF:000003">
    <property type="entry name" value="Alpha-mannosidase"/>
    <property type="match status" value="1"/>
</dbReference>
<dbReference type="Pfam" id="PF17677">
    <property type="entry name" value="Glyco_hydro38C2"/>
    <property type="match status" value="1"/>
</dbReference>
<dbReference type="InterPro" id="IPR048534">
    <property type="entry name" value="Man2a1-like_dom"/>
</dbReference>
<keyword evidence="9 10" id="KW-0326">Glycosidase</keyword>
<dbReference type="Proteomes" id="UP000001554">
    <property type="component" value="Chromosome 3"/>
</dbReference>
<dbReference type="KEGG" id="bfo:118411065"/>
<evidence type="ECO:0000313" key="14">
    <source>
        <dbReference type="RefSeq" id="XP_035668960.1"/>
    </source>
</evidence>
<dbReference type="Gene3D" id="3.20.110.10">
    <property type="entry name" value="Glycoside hydrolase 38, N terminal domain"/>
    <property type="match status" value="1"/>
</dbReference>
<dbReference type="SUPFAM" id="SSF88688">
    <property type="entry name" value="Families 57/38 glycoside transferase middle domain"/>
    <property type="match status" value="1"/>
</dbReference>
<keyword evidence="4" id="KW-0732">Signal</keyword>
<keyword evidence="11" id="KW-0812">Transmembrane</keyword>
<comment type="similarity">
    <text evidence="2 10">Belongs to the glycosyl hydrolase 38 family.</text>
</comment>
<keyword evidence="11" id="KW-1133">Transmembrane helix</keyword>
<evidence type="ECO:0000256" key="2">
    <source>
        <dbReference type="ARBA" id="ARBA00009792"/>
    </source>
</evidence>
<reference evidence="13" key="1">
    <citation type="journal article" date="2020" name="Nat. Ecol. Evol.">
        <title>Deeply conserved synteny resolves early events in vertebrate evolution.</title>
        <authorList>
            <person name="Simakov O."/>
            <person name="Marletaz F."/>
            <person name="Yue J.X."/>
            <person name="O'Connell B."/>
            <person name="Jenkins J."/>
            <person name="Brandt A."/>
            <person name="Calef R."/>
            <person name="Tung C.H."/>
            <person name="Huang T.K."/>
            <person name="Schmutz J."/>
            <person name="Satoh N."/>
            <person name="Yu J.K."/>
            <person name="Putnam N.H."/>
            <person name="Green R.E."/>
            <person name="Rokhsar D.S."/>
        </authorList>
    </citation>
    <scope>NUCLEOTIDE SEQUENCE [LARGE SCALE GENOMIC DNA]</scope>
    <source>
        <strain evidence="13">S238N-H82</strain>
    </source>
</reference>
<dbReference type="FunFam" id="1.20.1270.50:FF:000002">
    <property type="entry name" value="Alpha-mannosidase"/>
    <property type="match status" value="1"/>
</dbReference>
<evidence type="ECO:0000256" key="9">
    <source>
        <dbReference type="ARBA" id="ARBA00023295"/>
    </source>
</evidence>
<protein>
    <recommendedName>
        <fullName evidence="10">Alpha-mannosidase</fullName>
        <ecNumber evidence="10">3.2.1.-</ecNumber>
    </recommendedName>
</protein>
<dbReference type="SMART" id="SM00872">
    <property type="entry name" value="Alpha-mann_mid"/>
    <property type="match status" value="1"/>
</dbReference>
<dbReference type="GeneID" id="118411065"/>
<dbReference type="FunFam" id="2.70.98.30:FF:000003">
    <property type="entry name" value="Alpha-mannosidase"/>
    <property type="match status" value="1"/>
</dbReference>
<organism evidence="13 14">
    <name type="scientific">Branchiostoma floridae</name>
    <name type="common">Florida lancelet</name>
    <name type="synonym">Amphioxus</name>
    <dbReference type="NCBI Taxonomy" id="7739"/>
    <lineage>
        <taxon>Eukaryota</taxon>
        <taxon>Metazoa</taxon>
        <taxon>Chordata</taxon>
        <taxon>Cephalochordata</taxon>
        <taxon>Leptocardii</taxon>
        <taxon>Amphioxiformes</taxon>
        <taxon>Branchiostomatidae</taxon>
        <taxon>Branchiostoma</taxon>
    </lineage>
</organism>
<dbReference type="Gene3D" id="2.60.40.1360">
    <property type="match status" value="1"/>
</dbReference>
<dbReference type="Pfam" id="PF01074">
    <property type="entry name" value="Glyco_hydro_38N"/>
    <property type="match status" value="1"/>
</dbReference>
<dbReference type="GO" id="GO:0046872">
    <property type="term" value="F:metal ion binding"/>
    <property type="evidence" value="ECO:0007669"/>
    <property type="project" value="UniProtKB-KW"/>
</dbReference>
<dbReference type="Gene3D" id="1.20.1270.50">
    <property type="entry name" value="Glycoside hydrolase family 38, central domain"/>
    <property type="match status" value="2"/>
</dbReference>
<name>A0A9J7MIU7_BRAFL</name>
<dbReference type="InterPro" id="IPR000602">
    <property type="entry name" value="Glyco_hydro_38_N"/>
</dbReference>
<comment type="catalytic activity">
    <reaction evidence="1">
        <text>Hydrolysis of terminal, non-reducing alpha-D-mannose residues in alpha-D-mannosides.</text>
        <dbReference type="EC" id="3.2.1.24"/>
    </reaction>
</comment>
<dbReference type="InterPro" id="IPR013780">
    <property type="entry name" value="Glyco_hydro_b"/>
</dbReference>
<dbReference type="InterPro" id="IPR037094">
    <property type="entry name" value="Glyco_hydro_38_cen_sf"/>
</dbReference>
<keyword evidence="6 10" id="KW-0862">Zinc</keyword>
<dbReference type="AlphaFoldDB" id="A0A9J7MIU7"/>
<dbReference type="InterPro" id="IPR028995">
    <property type="entry name" value="Glyco_hydro_57/38_cen_sf"/>
</dbReference>
<dbReference type="InterPro" id="IPR050843">
    <property type="entry name" value="Glycosyl_Hydrlase_38"/>
</dbReference>
<proteinExistence type="inferred from homology"/>
<evidence type="ECO:0000256" key="4">
    <source>
        <dbReference type="ARBA" id="ARBA00022729"/>
    </source>
</evidence>